<dbReference type="Proteomes" id="UP000315115">
    <property type="component" value="Plasmid pAM7"/>
</dbReference>
<feature type="region of interest" description="Disordered" evidence="1">
    <location>
        <begin position="436"/>
        <end position="474"/>
    </location>
</feature>
<gene>
    <name evidence="3" type="ORF">VroAM7_49260</name>
</gene>
<keyword evidence="3" id="KW-0614">Plasmid</keyword>
<evidence type="ECO:0000259" key="2">
    <source>
        <dbReference type="Pfam" id="PF07514"/>
    </source>
</evidence>
<dbReference type="InterPro" id="IPR011119">
    <property type="entry name" value="Unchr_helicase_relaxase_TraI"/>
</dbReference>
<protein>
    <recommendedName>
        <fullName evidence="2">Uncharacterized domain-containing protein</fullName>
    </recommendedName>
</protein>
<proteinExistence type="predicted"/>
<evidence type="ECO:0000256" key="1">
    <source>
        <dbReference type="SAM" id="MobiDB-lite"/>
    </source>
</evidence>
<reference evidence="4" key="1">
    <citation type="submission" date="2019-07" db="EMBL/GenBank/DDBJ databases">
        <title>Complete Genome Sequences of Vibrion rotiferianus strain AM7.</title>
        <authorList>
            <person name="Miyazaki K."/>
            <person name="Wiseschart A."/>
            <person name="Pootanakit K."/>
            <person name="Ishimori K."/>
            <person name="Kitahara K."/>
        </authorList>
    </citation>
    <scope>NUCLEOTIDE SEQUENCE [LARGE SCALE GENOMIC DNA]</scope>
    <source>
        <strain evidence="4">AM7</strain>
        <plasmid evidence="4">pam7 dna</plasmid>
    </source>
</reference>
<geneLocation type="plasmid" evidence="4">
    <name>pam7 dna</name>
</geneLocation>
<accession>A0A510IEX3</accession>
<sequence>MGLTLIRLNRKIDEVIKTLKGFFIQEKVIIRDALYPTFYATYPFDKNTVELIEDNYRSHILNTRQKMDFSDEQFNQIIRPILHHVIKYFMALPASERHHHTDMSASLFFHSLQTANIALAKYNSTTVIPDHIKIEHKNEYKHAASVAVFLAALFHDAGKLYSDMSVYPSDEKGQLVSTEPWDPISQSLYDYCLNNRVTHYRVKFDVNRKHNAHNAFTTRFVSTMPDFPDDYSCSSQILVILDGILFGTKEPHTATLNRLVKEADSQSLTMDFQRYSRPIQSDNLSVLTLDSIKSYIEYYPDLAPTDPRSILIRTNLGVHIPYPSGMEELINFARGNHSKISTKIKDLIPNADKMLKVLNESGYLQHHYFQTVARSPQVVRTIKFEFNGRYHNLKVITLRPSEVIALIPTRHVLQASYDDEISSEFIKVAKQSIIDSQSPQEATSHNQSNSNGSLTQAYSAQHDHRPVEPEPLPLIKNTISSKSLEDTLKGAEEINIVLKTDKPTADQEQSKPISKPPRKQGQSDKQTAPVKSDSIPADYESFMVHIMPLHIESLQPDWKTSDVVKELHQSLSDIEVYRSSQTKLQELIQEFCIAFSKGLIIYNEDTEHIVFFEEQLYLSADLMNYLCRNTPSGSTYNIHNFQLDIGKEVMFRWTVMPGTNSKAWSISSEISKVILGEIYFNITGKE</sequence>
<dbReference type="AlphaFoldDB" id="A0A510IEX3"/>
<feature type="compositionally biased region" description="Basic and acidic residues" evidence="1">
    <location>
        <begin position="499"/>
        <end position="509"/>
    </location>
</feature>
<evidence type="ECO:0000313" key="4">
    <source>
        <dbReference type="Proteomes" id="UP000315115"/>
    </source>
</evidence>
<feature type="region of interest" description="Disordered" evidence="1">
    <location>
        <begin position="498"/>
        <end position="532"/>
    </location>
</feature>
<organism evidence="3 4">
    <name type="scientific">Vibrio rotiferianus</name>
    <dbReference type="NCBI Taxonomy" id="190895"/>
    <lineage>
        <taxon>Bacteria</taxon>
        <taxon>Pseudomonadati</taxon>
        <taxon>Pseudomonadota</taxon>
        <taxon>Gammaproteobacteria</taxon>
        <taxon>Vibrionales</taxon>
        <taxon>Vibrionaceae</taxon>
        <taxon>Vibrio</taxon>
    </lineage>
</organism>
<dbReference type="EMBL" id="AP019800">
    <property type="protein sequence ID" value="BBL92273.1"/>
    <property type="molecule type" value="Genomic_DNA"/>
</dbReference>
<feature type="compositionally biased region" description="Polar residues" evidence="1">
    <location>
        <begin position="436"/>
        <end position="459"/>
    </location>
</feature>
<feature type="domain" description="Uncharacterised" evidence="2">
    <location>
        <begin position="51"/>
        <end position="274"/>
    </location>
</feature>
<evidence type="ECO:0000313" key="3">
    <source>
        <dbReference type="EMBL" id="BBL92273.1"/>
    </source>
</evidence>
<dbReference type="Gene3D" id="1.10.3210.40">
    <property type="match status" value="1"/>
</dbReference>
<dbReference type="RefSeq" id="WP_143694263.1">
    <property type="nucleotide sequence ID" value="NZ_AP019800.1"/>
</dbReference>
<dbReference type="Pfam" id="PF07514">
    <property type="entry name" value="TraI_2"/>
    <property type="match status" value="1"/>
</dbReference>
<name>A0A510IEX3_9VIBR</name>